<dbReference type="AlphaFoldDB" id="A0A108U8B4"/>
<dbReference type="NCBIfam" id="TIGR01683">
    <property type="entry name" value="thiS"/>
    <property type="match status" value="1"/>
</dbReference>
<proteinExistence type="predicted"/>
<dbReference type="PANTHER" id="PTHR34472:SF1">
    <property type="entry name" value="SULFUR CARRIER PROTEIN THIS"/>
    <property type="match status" value="1"/>
</dbReference>
<dbReference type="InterPro" id="IPR003749">
    <property type="entry name" value="ThiS/MoaD-like"/>
</dbReference>
<dbReference type="PANTHER" id="PTHR34472">
    <property type="entry name" value="SULFUR CARRIER PROTEIN THIS"/>
    <property type="match status" value="1"/>
</dbReference>
<evidence type="ECO:0000313" key="1">
    <source>
        <dbReference type="EMBL" id="KWS04420.1"/>
    </source>
</evidence>
<organism evidence="1 2">
    <name type="scientific">Lysobacter capsici AZ78</name>
    <dbReference type="NCBI Taxonomy" id="1444315"/>
    <lineage>
        <taxon>Bacteria</taxon>
        <taxon>Pseudomonadati</taxon>
        <taxon>Pseudomonadota</taxon>
        <taxon>Gammaproteobacteria</taxon>
        <taxon>Lysobacterales</taxon>
        <taxon>Lysobacteraceae</taxon>
        <taxon>Lysobacter</taxon>
    </lineage>
</organism>
<dbReference type="InterPro" id="IPR012675">
    <property type="entry name" value="Beta-grasp_dom_sf"/>
</dbReference>
<dbReference type="GeneID" id="97902062"/>
<keyword evidence="2" id="KW-1185">Reference proteome</keyword>
<dbReference type="RefSeq" id="WP_036106750.1">
    <property type="nucleotide sequence ID" value="NZ_JAJA02000001.1"/>
</dbReference>
<accession>A0A108U8B4</accession>
<dbReference type="Pfam" id="PF02597">
    <property type="entry name" value="ThiS"/>
    <property type="match status" value="1"/>
</dbReference>
<dbReference type="EMBL" id="JAJA02000001">
    <property type="protein sequence ID" value="KWS04420.1"/>
    <property type="molecule type" value="Genomic_DNA"/>
</dbReference>
<evidence type="ECO:0000313" key="2">
    <source>
        <dbReference type="Proteomes" id="UP000023435"/>
    </source>
</evidence>
<dbReference type="InterPro" id="IPR010035">
    <property type="entry name" value="Thi_S"/>
</dbReference>
<dbReference type="Gene3D" id="3.10.20.30">
    <property type="match status" value="1"/>
</dbReference>
<protein>
    <submittedName>
        <fullName evidence="1">Sulfur carrier protein ThiS</fullName>
    </submittedName>
</protein>
<comment type="caution">
    <text evidence="1">The sequence shown here is derived from an EMBL/GenBank/DDBJ whole genome shotgun (WGS) entry which is preliminary data.</text>
</comment>
<dbReference type="CDD" id="cd00565">
    <property type="entry name" value="Ubl_ThiS"/>
    <property type="match status" value="1"/>
</dbReference>
<dbReference type="OrthoDB" id="9800283at2"/>
<sequence length="66" mass="7034">MNILLNGEPRALAAPIKLVELLREEGLGERRVAVEINGEIVPRGRHADTALNDGDKVEIVHALGGG</sequence>
<dbReference type="SUPFAM" id="SSF54285">
    <property type="entry name" value="MoaD/ThiS"/>
    <property type="match status" value="1"/>
</dbReference>
<gene>
    <name evidence="1" type="ORF">AZ78_1969</name>
</gene>
<name>A0A108U8B4_9GAMM</name>
<dbReference type="Proteomes" id="UP000023435">
    <property type="component" value="Unassembled WGS sequence"/>
</dbReference>
<dbReference type="InterPro" id="IPR016155">
    <property type="entry name" value="Mopterin_synth/thiamin_S_b"/>
</dbReference>
<reference evidence="1 2" key="1">
    <citation type="journal article" date="2014" name="Genome Announc.">
        <title>Draft Genome Sequence of Lysobacter capsici AZ78, a Bacterium Antagonistic to Plant-Pathogenic Oomycetes.</title>
        <authorList>
            <person name="Puopolo G."/>
            <person name="Sonego P."/>
            <person name="Engelen K."/>
            <person name="Pertot I."/>
        </authorList>
    </citation>
    <scope>NUCLEOTIDE SEQUENCE [LARGE SCALE GENOMIC DNA]</scope>
    <source>
        <strain evidence="1 2">AZ78</strain>
    </source>
</reference>